<dbReference type="InterPro" id="IPR051907">
    <property type="entry name" value="DoxX-like_oxidoreductase"/>
</dbReference>
<organism evidence="8 9">
    <name type="scientific">Haloflavibacter putidus</name>
    <dbReference type="NCBI Taxonomy" id="2576776"/>
    <lineage>
        <taxon>Bacteria</taxon>
        <taxon>Pseudomonadati</taxon>
        <taxon>Bacteroidota</taxon>
        <taxon>Flavobacteriia</taxon>
        <taxon>Flavobacteriales</taxon>
        <taxon>Flavobacteriaceae</taxon>
        <taxon>Haloflavibacter</taxon>
    </lineage>
</organism>
<feature type="transmembrane region" description="Helical" evidence="7">
    <location>
        <begin position="54"/>
        <end position="75"/>
    </location>
</feature>
<feature type="transmembrane region" description="Helical" evidence="7">
    <location>
        <begin position="82"/>
        <end position="100"/>
    </location>
</feature>
<evidence type="ECO:0000256" key="4">
    <source>
        <dbReference type="ARBA" id="ARBA00022692"/>
    </source>
</evidence>
<keyword evidence="3" id="KW-1003">Cell membrane</keyword>
<dbReference type="Proteomes" id="UP000317169">
    <property type="component" value="Unassembled WGS sequence"/>
</dbReference>
<evidence type="ECO:0000256" key="1">
    <source>
        <dbReference type="ARBA" id="ARBA00004651"/>
    </source>
</evidence>
<reference evidence="8 9" key="1">
    <citation type="submission" date="2019-06" db="EMBL/GenBank/DDBJ databases">
        <title>Flavibacter putida gen. nov., sp. nov., a novel marine bacterium of the family Flavobacteriaceae isolated from coastal seawater.</title>
        <authorList>
            <person name="Feng X."/>
        </authorList>
    </citation>
    <scope>NUCLEOTIDE SEQUENCE [LARGE SCALE GENOMIC DNA]</scope>
    <source>
        <strain evidence="8 9">PLHSN227</strain>
    </source>
</reference>
<feature type="transmembrane region" description="Helical" evidence="7">
    <location>
        <begin position="14"/>
        <end position="34"/>
    </location>
</feature>
<dbReference type="InterPro" id="IPR032808">
    <property type="entry name" value="DoxX"/>
</dbReference>
<keyword evidence="9" id="KW-1185">Reference proteome</keyword>
<dbReference type="PANTHER" id="PTHR33452:SF1">
    <property type="entry name" value="INNER MEMBRANE PROTEIN YPHA-RELATED"/>
    <property type="match status" value="1"/>
</dbReference>
<keyword evidence="6 7" id="KW-0472">Membrane</keyword>
<dbReference type="EMBL" id="VIAR01000009">
    <property type="protein sequence ID" value="TQD37663.1"/>
    <property type="molecule type" value="Genomic_DNA"/>
</dbReference>
<sequence length="142" mass="15855">MSEKYTTNLSLQRLDFGILFFRVILSGLMLVHGIPKLLMLFGGNEIQFLDPIGVGVGASLALAVFAEIVCSVLIILGLGTRFAVIPLIILLVTAGTIVHAEDPWMRQELPFLYTLCYLFLFYSGAGRFSLDFYFMRKKNLKA</sequence>
<evidence type="ECO:0000256" key="2">
    <source>
        <dbReference type="ARBA" id="ARBA00006679"/>
    </source>
</evidence>
<protein>
    <submittedName>
        <fullName evidence="8">DoxX family protein</fullName>
    </submittedName>
</protein>
<proteinExistence type="inferred from homology"/>
<feature type="transmembrane region" description="Helical" evidence="7">
    <location>
        <begin position="112"/>
        <end position="134"/>
    </location>
</feature>
<dbReference type="Pfam" id="PF07681">
    <property type="entry name" value="DoxX"/>
    <property type="match status" value="1"/>
</dbReference>
<gene>
    <name evidence="8" type="ORF">FKR84_09325</name>
</gene>
<name>A0A507ZM68_9FLAO</name>
<evidence type="ECO:0000256" key="7">
    <source>
        <dbReference type="SAM" id="Phobius"/>
    </source>
</evidence>
<comment type="caution">
    <text evidence="8">The sequence shown here is derived from an EMBL/GenBank/DDBJ whole genome shotgun (WGS) entry which is preliminary data.</text>
</comment>
<evidence type="ECO:0000256" key="6">
    <source>
        <dbReference type="ARBA" id="ARBA00023136"/>
    </source>
</evidence>
<evidence type="ECO:0000313" key="8">
    <source>
        <dbReference type="EMBL" id="TQD37663.1"/>
    </source>
</evidence>
<keyword evidence="5 7" id="KW-1133">Transmembrane helix</keyword>
<dbReference type="AlphaFoldDB" id="A0A507ZM68"/>
<dbReference type="PANTHER" id="PTHR33452">
    <property type="entry name" value="OXIDOREDUCTASE CATD-RELATED"/>
    <property type="match status" value="1"/>
</dbReference>
<comment type="subcellular location">
    <subcellularLocation>
        <location evidence="1">Cell membrane</location>
        <topology evidence="1">Multi-pass membrane protein</topology>
    </subcellularLocation>
</comment>
<dbReference type="GO" id="GO:0005886">
    <property type="term" value="C:plasma membrane"/>
    <property type="evidence" value="ECO:0007669"/>
    <property type="project" value="UniProtKB-SubCell"/>
</dbReference>
<evidence type="ECO:0000313" key="9">
    <source>
        <dbReference type="Proteomes" id="UP000317169"/>
    </source>
</evidence>
<dbReference type="RefSeq" id="WP_141422038.1">
    <property type="nucleotide sequence ID" value="NZ_VIAR01000009.1"/>
</dbReference>
<keyword evidence="4 7" id="KW-0812">Transmembrane</keyword>
<evidence type="ECO:0000256" key="5">
    <source>
        <dbReference type="ARBA" id="ARBA00022989"/>
    </source>
</evidence>
<evidence type="ECO:0000256" key="3">
    <source>
        <dbReference type="ARBA" id="ARBA00022475"/>
    </source>
</evidence>
<dbReference type="OrthoDB" id="9813193at2"/>
<accession>A0A507ZM68</accession>
<comment type="similarity">
    <text evidence="2">Belongs to the DoxX family.</text>
</comment>